<dbReference type="Proteomes" id="UP000238589">
    <property type="component" value="Unassembled WGS sequence"/>
</dbReference>
<name>A0A2S9K3P1_9BURK</name>
<dbReference type="EMBL" id="PVLQ01000039">
    <property type="protein sequence ID" value="PRD64992.1"/>
    <property type="molecule type" value="Genomic_DNA"/>
</dbReference>
<reference evidence="4 5" key="1">
    <citation type="submission" date="2018-03" db="EMBL/GenBank/DDBJ databases">
        <title>Comparative genomics illustrates the genes involved in a hyperalkaliphilic mechanisms of Serpentinomonas isolated from highly-alkaline calcium-rich serpentinized springs.</title>
        <authorList>
            <person name="Suzuki S."/>
            <person name="Ishii S."/>
            <person name="Walworth N."/>
            <person name="Bird L."/>
            <person name="Kuenen J.G."/>
            <person name="Nealson K.H."/>
        </authorList>
    </citation>
    <scope>NUCLEOTIDE SEQUENCE [LARGE SCALE GENOMIC DNA]</scope>
    <source>
        <strain evidence="4 5">P1</strain>
    </source>
</reference>
<accession>A0A2S9K3P1</accession>
<dbReference type="PANTHER" id="PTHR35936">
    <property type="entry name" value="MEMBRANE-BOUND LYTIC MUREIN TRANSGLYCOSYLASE F"/>
    <property type="match status" value="1"/>
</dbReference>
<evidence type="ECO:0000256" key="2">
    <source>
        <dbReference type="SAM" id="SignalP"/>
    </source>
</evidence>
<dbReference type="RefSeq" id="WP_105748692.1">
    <property type="nucleotide sequence ID" value="NZ_PVLQ01000039.1"/>
</dbReference>
<keyword evidence="5" id="KW-1185">Reference proteome</keyword>
<evidence type="ECO:0000259" key="3">
    <source>
        <dbReference type="SMART" id="SM00062"/>
    </source>
</evidence>
<evidence type="ECO:0000313" key="5">
    <source>
        <dbReference type="Proteomes" id="UP000238589"/>
    </source>
</evidence>
<dbReference type="SUPFAM" id="SSF53850">
    <property type="entry name" value="Periplasmic binding protein-like II"/>
    <property type="match status" value="1"/>
</dbReference>
<dbReference type="Gene3D" id="3.40.190.10">
    <property type="entry name" value="Periplasmic binding protein-like II"/>
    <property type="match status" value="2"/>
</dbReference>
<protein>
    <submittedName>
        <fullName evidence="4">Amino acid ABC transporter substrate-binding protein</fullName>
    </submittedName>
</protein>
<dbReference type="OrthoDB" id="5363083at2"/>
<dbReference type="Pfam" id="PF00497">
    <property type="entry name" value="SBP_bac_3"/>
    <property type="match status" value="1"/>
</dbReference>
<feature type="signal peptide" evidence="2">
    <location>
        <begin position="1"/>
        <end position="26"/>
    </location>
</feature>
<feature type="domain" description="Solute-binding protein family 3/N-terminal" evidence="3">
    <location>
        <begin position="38"/>
        <end position="258"/>
    </location>
</feature>
<sequence>MKFKLSALVYGVLAGLSLVTSAAVHADDSLSNVLAKKSIALGIPTDYPPYGFMGPDFKPQGVDVATAQLIADKLGVKAELVPVSTPNRIPYLQSRKIDLIVSALGKNEERQKVIDFTVAYAPFYQAVFGPKSISVKNFDDLGGKTLAVTRGTIQDDELQKVAPATLKIQRFEDDNATIAAFVSQQTQFVAVGAAVAAVAVQKNPRLQAEYKLLIKDSPNFIGVRKGETALLNKVNEILRQAKADGTLEGYAQRWLGRGLGKLPD</sequence>
<dbReference type="PANTHER" id="PTHR35936:SF37">
    <property type="entry name" value="AMINO ACID ABC TRANSPORTER SUBSTRATE-BINDING PROTEIN"/>
    <property type="match status" value="1"/>
</dbReference>
<dbReference type="InterPro" id="IPR001638">
    <property type="entry name" value="Solute-binding_3/MltF_N"/>
</dbReference>
<dbReference type="AlphaFoldDB" id="A0A2S9K3P1"/>
<dbReference type="SMART" id="SM00062">
    <property type="entry name" value="PBPb"/>
    <property type="match status" value="1"/>
</dbReference>
<evidence type="ECO:0000313" key="4">
    <source>
        <dbReference type="EMBL" id="PRD64992.1"/>
    </source>
</evidence>
<organism evidence="4 5">
    <name type="scientific">Malikia granosa</name>
    <dbReference type="NCBI Taxonomy" id="263067"/>
    <lineage>
        <taxon>Bacteria</taxon>
        <taxon>Pseudomonadati</taxon>
        <taxon>Pseudomonadota</taxon>
        <taxon>Betaproteobacteria</taxon>
        <taxon>Burkholderiales</taxon>
        <taxon>Comamonadaceae</taxon>
        <taxon>Malikia</taxon>
    </lineage>
</organism>
<feature type="chain" id="PRO_5015678380" evidence="2">
    <location>
        <begin position="27"/>
        <end position="264"/>
    </location>
</feature>
<comment type="caution">
    <text evidence="4">The sequence shown here is derived from an EMBL/GenBank/DDBJ whole genome shotgun (WGS) entry which is preliminary data.</text>
</comment>
<keyword evidence="1 2" id="KW-0732">Signal</keyword>
<evidence type="ECO:0000256" key="1">
    <source>
        <dbReference type="ARBA" id="ARBA00022729"/>
    </source>
</evidence>
<proteinExistence type="predicted"/>
<gene>
    <name evidence="4" type="ORF">C6P64_11390</name>
</gene>